<evidence type="ECO:0000259" key="5">
    <source>
        <dbReference type="PROSITE" id="PS50987"/>
    </source>
</evidence>
<organism evidence="6 7">
    <name type="scientific">Amphritea balenae</name>
    <dbReference type="NCBI Taxonomy" id="452629"/>
    <lineage>
        <taxon>Bacteria</taxon>
        <taxon>Pseudomonadati</taxon>
        <taxon>Pseudomonadota</taxon>
        <taxon>Gammaproteobacteria</taxon>
        <taxon>Oceanospirillales</taxon>
        <taxon>Oceanospirillaceae</taxon>
        <taxon>Amphritea</taxon>
    </lineage>
</organism>
<keyword evidence="1" id="KW-0059">Arsenical resistance</keyword>
<evidence type="ECO:0000256" key="4">
    <source>
        <dbReference type="ARBA" id="ARBA00023163"/>
    </source>
</evidence>
<dbReference type="InterPro" id="IPR051081">
    <property type="entry name" value="HTH_MetalResp_TranReg"/>
</dbReference>
<dbReference type="NCBIfam" id="NF033788">
    <property type="entry name" value="HTH_metalloreg"/>
    <property type="match status" value="1"/>
</dbReference>
<feature type="domain" description="HTH arsR-type" evidence="5">
    <location>
        <begin position="1"/>
        <end position="89"/>
    </location>
</feature>
<dbReference type="GO" id="GO:0046685">
    <property type="term" value="P:response to arsenic-containing substance"/>
    <property type="evidence" value="ECO:0007669"/>
    <property type="project" value="UniProtKB-KW"/>
</dbReference>
<dbReference type="PRINTS" id="PR00778">
    <property type="entry name" value="HTHARSR"/>
</dbReference>
<dbReference type="AlphaFoldDB" id="A0A3P1SU20"/>
<evidence type="ECO:0000256" key="2">
    <source>
        <dbReference type="ARBA" id="ARBA00023015"/>
    </source>
</evidence>
<dbReference type="InterPro" id="IPR036388">
    <property type="entry name" value="WH-like_DNA-bd_sf"/>
</dbReference>
<dbReference type="NCBIfam" id="NF007528">
    <property type="entry name" value="PRK10141.1"/>
    <property type="match status" value="1"/>
</dbReference>
<dbReference type="PROSITE" id="PS50987">
    <property type="entry name" value="HTH_ARSR_2"/>
    <property type="match status" value="1"/>
</dbReference>
<comment type="caution">
    <text evidence="6">The sequence shown here is derived from an EMBL/GenBank/DDBJ whole genome shotgun (WGS) entry which is preliminary data.</text>
</comment>
<dbReference type="RefSeq" id="WP_124925006.1">
    <property type="nucleotide sequence ID" value="NZ_BMOH01000003.1"/>
</dbReference>
<keyword evidence="4" id="KW-0804">Transcription</keyword>
<dbReference type="OrthoDB" id="9793058at2"/>
<dbReference type="InterPro" id="IPR036390">
    <property type="entry name" value="WH_DNA-bd_sf"/>
</dbReference>
<dbReference type="GO" id="GO:0003700">
    <property type="term" value="F:DNA-binding transcription factor activity"/>
    <property type="evidence" value="ECO:0007669"/>
    <property type="project" value="InterPro"/>
</dbReference>
<dbReference type="CDD" id="cd00090">
    <property type="entry name" value="HTH_ARSR"/>
    <property type="match status" value="1"/>
</dbReference>
<keyword evidence="3" id="KW-0238">DNA-binding</keyword>
<name>A0A3P1SU20_9GAMM</name>
<keyword evidence="7" id="KW-1185">Reference proteome</keyword>
<dbReference type="InterPro" id="IPR001845">
    <property type="entry name" value="HTH_ArsR_DNA-bd_dom"/>
</dbReference>
<dbReference type="PANTHER" id="PTHR33154:SF18">
    <property type="entry name" value="ARSENICAL RESISTANCE OPERON REPRESSOR"/>
    <property type="match status" value="1"/>
</dbReference>
<dbReference type="Pfam" id="PF01022">
    <property type="entry name" value="HTH_5"/>
    <property type="match status" value="1"/>
</dbReference>
<reference evidence="6 7" key="1">
    <citation type="submission" date="2018-11" db="EMBL/GenBank/DDBJ databases">
        <title>The draft genome sequence of Amphritea balenae JAMM 1525T.</title>
        <authorList>
            <person name="Fang Z."/>
            <person name="Zhang Y."/>
            <person name="Han X."/>
        </authorList>
    </citation>
    <scope>NUCLEOTIDE SEQUENCE [LARGE SCALE GENOMIC DNA]</scope>
    <source>
        <strain evidence="6 7">JAMM 1525</strain>
    </source>
</reference>
<dbReference type="Proteomes" id="UP000267535">
    <property type="component" value="Unassembled WGS sequence"/>
</dbReference>
<keyword evidence="2" id="KW-0805">Transcription regulation</keyword>
<dbReference type="SMART" id="SM00418">
    <property type="entry name" value="HTH_ARSR"/>
    <property type="match status" value="1"/>
</dbReference>
<dbReference type="InterPro" id="IPR011991">
    <property type="entry name" value="ArsR-like_HTH"/>
</dbReference>
<sequence>MNPVSFYKCFADDTRLKCLLLIQQEQELCVCELTTALDEIQPKISRHLALLRKSGLLVDRRQGQWIFYRINPELPTWCLQVISTTEAANNSFLSDSVARLHAMGERPERAALCCHAVEGG</sequence>
<gene>
    <name evidence="6" type="ORF">EHS89_04855</name>
</gene>
<dbReference type="PANTHER" id="PTHR33154">
    <property type="entry name" value="TRANSCRIPTIONAL REGULATOR, ARSR FAMILY"/>
    <property type="match status" value="1"/>
</dbReference>
<dbReference type="EMBL" id="RQXV01000002">
    <property type="protein sequence ID" value="RRD00425.1"/>
    <property type="molecule type" value="Genomic_DNA"/>
</dbReference>
<dbReference type="FunFam" id="1.10.10.10:FF:000279">
    <property type="entry name" value="Transcriptional regulator, ArsR family"/>
    <property type="match status" value="1"/>
</dbReference>
<accession>A0A3P1SU20</accession>
<dbReference type="SUPFAM" id="SSF46785">
    <property type="entry name" value="Winged helix' DNA-binding domain"/>
    <property type="match status" value="1"/>
</dbReference>
<dbReference type="Gene3D" id="1.10.10.10">
    <property type="entry name" value="Winged helix-like DNA-binding domain superfamily/Winged helix DNA-binding domain"/>
    <property type="match status" value="1"/>
</dbReference>
<evidence type="ECO:0000313" key="6">
    <source>
        <dbReference type="EMBL" id="RRD00425.1"/>
    </source>
</evidence>
<proteinExistence type="predicted"/>
<protein>
    <submittedName>
        <fullName evidence="6">ArsR family transcriptional regulator</fullName>
    </submittedName>
</protein>
<evidence type="ECO:0000313" key="7">
    <source>
        <dbReference type="Proteomes" id="UP000267535"/>
    </source>
</evidence>
<evidence type="ECO:0000256" key="1">
    <source>
        <dbReference type="ARBA" id="ARBA00022849"/>
    </source>
</evidence>
<dbReference type="GO" id="GO:0003677">
    <property type="term" value="F:DNA binding"/>
    <property type="evidence" value="ECO:0007669"/>
    <property type="project" value="UniProtKB-KW"/>
</dbReference>
<evidence type="ECO:0000256" key="3">
    <source>
        <dbReference type="ARBA" id="ARBA00023125"/>
    </source>
</evidence>